<keyword evidence="4" id="KW-0560">Oxidoreductase</keyword>
<dbReference type="PANTHER" id="PTHR46030">
    <property type="entry name" value="ALPHA-KETOGLUTARATE-DEPENDENT DIOXYGENASE ALKB HOMOLOG 6"/>
    <property type="match status" value="1"/>
</dbReference>
<gene>
    <name evidence="6" type="ORF">D8674_007291</name>
</gene>
<dbReference type="InterPro" id="IPR037151">
    <property type="entry name" value="AlkB-like_sf"/>
</dbReference>
<keyword evidence="5" id="KW-0408">Iron</keyword>
<keyword evidence="7" id="KW-1185">Reference proteome</keyword>
<dbReference type="SUPFAM" id="SSF51197">
    <property type="entry name" value="Clavaminate synthase-like"/>
    <property type="match status" value="1"/>
</dbReference>
<evidence type="ECO:0000313" key="6">
    <source>
        <dbReference type="EMBL" id="KAB2607574.1"/>
    </source>
</evidence>
<dbReference type="Gene3D" id="2.60.120.590">
    <property type="entry name" value="Alpha-ketoglutarate-dependent dioxygenase AlkB-like"/>
    <property type="match status" value="1"/>
</dbReference>
<dbReference type="GO" id="GO:0051213">
    <property type="term" value="F:dioxygenase activity"/>
    <property type="evidence" value="ECO:0007669"/>
    <property type="project" value="UniProtKB-KW"/>
</dbReference>
<evidence type="ECO:0000256" key="1">
    <source>
        <dbReference type="ARBA" id="ARBA00007879"/>
    </source>
</evidence>
<name>A0A5N5GAA3_9ROSA</name>
<dbReference type="InterPro" id="IPR032862">
    <property type="entry name" value="ALKBH6"/>
</dbReference>
<reference evidence="6 7" key="1">
    <citation type="submission" date="2019-09" db="EMBL/GenBank/DDBJ databases">
        <authorList>
            <person name="Ou C."/>
        </authorList>
    </citation>
    <scope>NUCLEOTIDE SEQUENCE [LARGE SCALE GENOMIC DNA]</scope>
    <source>
        <strain evidence="6">S2</strain>
        <tissue evidence="6">Leaf</tissue>
    </source>
</reference>
<sequence>MYPTQIKPVTEEERRVSAEIPFRPSILFPGQSCGLIGTSSSRGMERKVTLDDFKVGSVPTLIYIPDFITDNEQTMLLNKIYEGPVSKWKSLKNRRLQNWGGIVHEKGLLPQDLPSWLTKITCKIYEESGLFPLPINHVLINEYLPNQGIMAHQDGPAYYPVVAILSLESPVVMDFTPHSRLTLCKSTCANAVENTNSDAGVININTDKSMNELHPFPVILMPRSLLIFKDKAYSDYLHAIKDCEVQCYDGVRSDFIFPFLVRNKKILLKI</sequence>
<comment type="caution">
    <text evidence="6">The sequence shown here is derived from an EMBL/GenBank/DDBJ whole genome shotgun (WGS) entry which is preliminary data.</text>
</comment>
<reference evidence="7" key="2">
    <citation type="submission" date="2019-10" db="EMBL/GenBank/DDBJ databases">
        <title>A de novo genome assembly of a pear dwarfing rootstock.</title>
        <authorList>
            <person name="Wang F."/>
            <person name="Wang J."/>
            <person name="Li S."/>
            <person name="Zhang Y."/>
            <person name="Fang M."/>
            <person name="Ma L."/>
            <person name="Zhao Y."/>
            <person name="Jiang S."/>
        </authorList>
    </citation>
    <scope>NUCLEOTIDE SEQUENCE [LARGE SCALE GENOMIC DNA]</scope>
</reference>
<dbReference type="GO" id="GO:0005634">
    <property type="term" value="C:nucleus"/>
    <property type="evidence" value="ECO:0007669"/>
    <property type="project" value="TreeGrafter"/>
</dbReference>
<dbReference type="OrthoDB" id="412814at2759"/>
<evidence type="ECO:0000256" key="2">
    <source>
        <dbReference type="ARBA" id="ARBA00022723"/>
    </source>
</evidence>
<dbReference type="EMBL" id="SMOL01000559">
    <property type="protein sequence ID" value="KAB2607574.1"/>
    <property type="molecule type" value="Genomic_DNA"/>
</dbReference>
<protein>
    <submittedName>
        <fullName evidence="6">Alpha-ketoglutarate-dependent dioxygenase alkB-like protein 6</fullName>
    </submittedName>
</protein>
<proteinExistence type="inferred from homology"/>
<reference evidence="6 7" key="3">
    <citation type="submission" date="2019-11" db="EMBL/GenBank/DDBJ databases">
        <title>A de novo genome assembly of a pear dwarfing rootstock.</title>
        <authorList>
            <person name="Wang F."/>
            <person name="Wang J."/>
            <person name="Li S."/>
            <person name="Zhang Y."/>
            <person name="Fang M."/>
            <person name="Ma L."/>
            <person name="Zhao Y."/>
            <person name="Jiang S."/>
        </authorList>
    </citation>
    <scope>NUCLEOTIDE SEQUENCE [LARGE SCALE GENOMIC DNA]</scope>
    <source>
        <strain evidence="6">S2</strain>
        <tissue evidence="6">Leaf</tissue>
    </source>
</reference>
<dbReference type="PANTHER" id="PTHR46030:SF1">
    <property type="entry name" value="ALPHA-KETOGLUTARATE-DEPENDENT DIOXYGENASE ALKB HOMOLOG 6"/>
    <property type="match status" value="1"/>
</dbReference>
<organism evidence="6 7">
    <name type="scientific">Pyrus ussuriensis x Pyrus communis</name>
    <dbReference type="NCBI Taxonomy" id="2448454"/>
    <lineage>
        <taxon>Eukaryota</taxon>
        <taxon>Viridiplantae</taxon>
        <taxon>Streptophyta</taxon>
        <taxon>Embryophyta</taxon>
        <taxon>Tracheophyta</taxon>
        <taxon>Spermatophyta</taxon>
        <taxon>Magnoliopsida</taxon>
        <taxon>eudicotyledons</taxon>
        <taxon>Gunneridae</taxon>
        <taxon>Pentapetalae</taxon>
        <taxon>rosids</taxon>
        <taxon>fabids</taxon>
        <taxon>Rosales</taxon>
        <taxon>Rosaceae</taxon>
        <taxon>Amygdaloideae</taxon>
        <taxon>Maleae</taxon>
        <taxon>Pyrus</taxon>
    </lineage>
</organism>
<dbReference type="Proteomes" id="UP000327157">
    <property type="component" value="Chromosome 11"/>
</dbReference>
<keyword evidence="3 6" id="KW-0223">Dioxygenase</keyword>
<keyword evidence="2" id="KW-0479">Metal-binding</keyword>
<comment type="similarity">
    <text evidence="1">Belongs to the alkB family.</text>
</comment>
<dbReference type="GO" id="GO:0046872">
    <property type="term" value="F:metal ion binding"/>
    <property type="evidence" value="ECO:0007669"/>
    <property type="project" value="UniProtKB-KW"/>
</dbReference>
<evidence type="ECO:0000256" key="5">
    <source>
        <dbReference type="ARBA" id="ARBA00023004"/>
    </source>
</evidence>
<accession>A0A5N5GAA3</accession>
<dbReference type="AlphaFoldDB" id="A0A5N5GAA3"/>
<evidence type="ECO:0000256" key="3">
    <source>
        <dbReference type="ARBA" id="ARBA00022964"/>
    </source>
</evidence>
<evidence type="ECO:0000313" key="7">
    <source>
        <dbReference type="Proteomes" id="UP000327157"/>
    </source>
</evidence>
<evidence type="ECO:0000256" key="4">
    <source>
        <dbReference type="ARBA" id="ARBA00023002"/>
    </source>
</evidence>